<reference evidence="1" key="2">
    <citation type="journal article" date="2015" name="Data Brief">
        <title>Shoot transcriptome of the giant reed, Arundo donax.</title>
        <authorList>
            <person name="Barrero R.A."/>
            <person name="Guerrero F.D."/>
            <person name="Moolhuijzen P."/>
            <person name="Goolsby J.A."/>
            <person name="Tidwell J."/>
            <person name="Bellgard S.E."/>
            <person name="Bellgard M.I."/>
        </authorList>
    </citation>
    <scope>NUCLEOTIDE SEQUENCE</scope>
    <source>
        <tissue evidence="1">Shoot tissue taken approximately 20 cm above the soil surface</tissue>
    </source>
</reference>
<organism evidence="1">
    <name type="scientific">Arundo donax</name>
    <name type="common">Giant reed</name>
    <name type="synonym">Donax arundinaceus</name>
    <dbReference type="NCBI Taxonomy" id="35708"/>
    <lineage>
        <taxon>Eukaryota</taxon>
        <taxon>Viridiplantae</taxon>
        <taxon>Streptophyta</taxon>
        <taxon>Embryophyta</taxon>
        <taxon>Tracheophyta</taxon>
        <taxon>Spermatophyta</taxon>
        <taxon>Magnoliopsida</taxon>
        <taxon>Liliopsida</taxon>
        <taxon>Poales</taxon>
        <taxon>Poaceae</taxon>
        <taxon>PACMAD clade</taxon>
        <taxon>Arundinoideae</taxon>
        <taxon>Arundineae</taxon>
        <taxon>Arundo</taxon>
    </lineage>
</organism>
<dbReference type="EMBL" id="GBRH01282160">
    <property type="protein sequence ID" value="JAD15735.1"/>
    <property type="molecule type" value="Transcribed_RNA"/>
</dbReference>
<name>A0A0A9TS92_ARUDO</name>
<protein>
    <submittedName>
        <fullName evidence="1">Uncharacterized protein</fullName>
    </submittedName>
</protein>
<dbReference type="AlphaFoldDB" id="A0A0A9TS92"/>
<proteinExistence type="predicted"/>
<sequence>MSELLQDLIYLVSDPQSGSTPRLLHLISAEARRHGSPVEALLEELKNLKNSTEDLKQSVNKRIDGVEQSLGECFTTVKAAATSFDEWKLKVDAAVEDLKLEMGILGKHVNRVVLDHESPSPGLTTQVAAATATSSAGNSAVGPNGLPGDLYYWGKVFGLVTTLDPSPGKGKNNFNQPPLIEVASDLSCVKGSCSVGRGSFSLGSQGTNGRLPKGNFPQFDGENPRLWKSRSEDYFELYNVDPSMWIKVSTMHFTSAAARWLQSVECKIKGSSWSELCSMIHDRVVSDQHEMLIRQLFHIRQLGSV</sequence>
<evidence type="ECO:0000313" key="1">
    <source>
        <dbReference type="EMBL" id="JAD15735.1"/>
    </source>
</evidence>
<reference evidence="1" key="1">
    <citation type="submission" date="2014-09" db="EMBL/GenBank/DDBJ databases">
        <authorList>
            <person name="Magalhaes I.L.F."/>
            <person name="Oliveira U."/>
            <person name="Santos F.R."/>
            <person name="Vidigal T.H.D.A."/>
            <person name="Brescovit A.D."/>
            <person name="Santos A.J."/>
        </authorList>
    </citation>
    <scope>NUCLEOTIDE SEQUENCE</scope>
    <source>
        <tissue evidence="1">Shoot tissue taken approximately 20 cm above the soil surface</tissue>
    </source>
</reference>
<accession>A0A0A9TS92</accession>